<dbReference type="Gramene" id="KCW87978">
    <property type="protein sequence ID" value="KCW87978"/>
    <property type="gene ID" value="EUGRSUZ_A00386"/>
</dbReference>
<dbReference type="InParanoid" id="A0A059DB80"/>
<proteinExistence type="predicted"/>
<evidence type="ECO:0000256" key="1">
    <source>
        <dbReference type="SAM" id="MobiDB-lite"/>
    </source>
</evidence>
<organism evidence="2">
    <name type="scientific">Eucalyptus grandis</name>
    <name type="common">Flooded gum</name>
    <dbReference type="NCBI Taxonomy" id="71139"/>
    <lineage>
        <taxon>Eukaryota</taxon>
        <taxon>Viridiplantae</taxon>
        <taxon>Streptophyta</taxon>
        <taxon>Embryophyta</taxon>
        <taxon>Tracheophyta</taxon>
        <taxon>Spermatophyta</taxon>
        <taxon>Magnoliopsida</taxon>
        <taxon>eudicotyledons</taxon>
        <taxon>Gunneridae</taxon>
        <taxon>Pentapetalae</taxon>
        <taxon>rosids</taxon>
        <taxon>malvids</taxon>
        <taxon>Myrtales</taxon>
        <taxon>Myrtaceae</taxon>
        <taxon>Myrtoideae</taxon>
        <taxon>Eucalypteae</taxon>
        <taxon>Eucalyptus</taxon>
    </lineage>
</organism>
<evidence type="ECO:0000313" key="2">
    <source>
        <dbReference type="EMBL" id="KCW87978.1"/>
    </source>
</evidence>
<name>A0A059DB80_EUCGR</name>
<gene>
    <name evidence="2" type="ORF">EUGRSUZ_A00386</name>
</gene>
<dbReference type="EMBL" id="KK198753">
    <property type="protein sequence ID" value="KCW87978.1"/>
    <property type="molecule type" value="Genomic_DNA"/>
</dbReference>
<dbReference type="AlphaFoldDB" id="A0A059DB80"/>
<feature type="region of interest" description="Disordered" evidence="1">
    <location>
        <begin position="52"/>
        <end position="75"/>
    </location>
</feature>
<sequence length="75" mass="8096">MHLLGGDARFFSPLFLLRPAKSPNRSLPFLASCLRPAAESWLPCSVQSPAAGREALARPTPPPSSAGERSRQVRL</sequence>
<accession>A0A059DB80</accession>
<reference evidence="2" key="1">
    <citation type="submission" date="2013-07" db="EMBL/GenBank/DDBJ databases">
        <title>The genome of Eucalyptus grandis.</title>
        <authorList>
            <person name="Schmutz J."/>
            <person name="Hayes R."/>
            <person name="Myburg A."/>
            <person name="Tuskan G."/>
            <person name="Grattapaglia D."/>
            <person name="Rokhsar D.S."/>
        </authorList>
    </citation>
    <scope>NUCLEOTIDE SEQUENCE</scope>
    <source>
        <tissue evidence="2">Leaf extractions</tissue>
    </source>
</reference>
<protein>
    <submittedName>
        <fullName evidence="2">Uncharacterized protein</fullName>
    </submittedName>
</protein>